<dbReference type="PANTHER" id="PTHR30266">
    <property type="entry name" value="MECHANOSENSITIVE CHANNEL MSCL"/>
    <property type="match status" value="1"/>
</dbReference>
<evidence type="ECO:0000256" key="6">
    <source>
        <dbReference type="ARBA" id="ARBA00023065"/>
    </source>
</evidence>
<dbReference type="PRINTS" id="PR01264">
    <property type="entry name" value="MECHCHANNEL"/>
</dbReference>
<keyword evidence="7 9" id="KW-0472">Membrane</keyword>
<keyword evidence="3" id="KW-1003">Cell membrane</keyword>
<dbReference type="RefSeq" id="WP_106241788.1">
    <property type="nucleotide sequence ID" value="NZ_PVZC01000002.1"/>
</dbReference>
<evidence type="ECO:0000256" key="4">
    <source>
        <dbReference type="ARBA" id="ARBA00022692"/>
    </source>
</evidence>
<dbReference type="EMBL" id="PVZC01000002">
    <property type="protein sequence ID" value="PRY00446.1"/>
    <property type="molecule type" value="Genomic_DNA"/>
</dbReference>
<keyword evidence="8" id="KW-0407">Ion channel</keyword>
<evidence type="ECO:0000256" key="5">
    <source>
        <dbReference type="ARBA" id="ARBA00022989"/>
    </source>
</evidence>
<feature type="transmembrane region" description="Helical" evidence="9">
    <location>
        <begin position="12"/>
        <end position="34"/>
    </location>
</feature>
<dbReference type="InterPro" id="IPR001185">
    <property type="entry name" value="MS_channel"/>
</dbReference>
<gene>
    <name evidence="10" type="ORF">CLV72_10276</name>
</gene>
<keyword evidence="4 9" id="KW-0812">Transmembrane</keyword>
<evidence type="ECO:0000256" key="9">
    <source>
        <dbReference type="SAM" id="Phobius"/>
    </source>
</evidence>
<dbReference type="PANTHER" id="PTHR30266:SF2">
    <property type="entry name" value="LARGE-CONDUCTANCE MECHANOSENSITIVE CHANNEL"/>
    <property type="match status" value="1"/>
</dbReference>
<comment type="caution">
    <text evidence="10">The sequence shown here is derived from an EMBL/GenBank/DDBJ whole genome shotgun (WGS) entry which is preliminary data.</text>
</comment>
<dbReference type="SUPFAM" id="SSF81330">
    <property type="entry name" value="Gated mechanosensitive channel"/>
    <property type="match status" value="1"/>
</dbReference>
<dbReference type="InterPro" id="IPR037673">
    <property type="entry name" value="MSC/AndL"/>
</dbReference>
<evidence type="ECO:0000256" key="7">
    <source>
        <dbReference type="ARBA" id="ARBA00023136"/>
    </source>
</evidence>
<dbReference type="AlphaFoldDB" id="A0A2T0Q982"/>
<dbReference type="NCBIfam" id="TIGR00220">
    <property type="entry name" value="mscL"/>
    <property type="match status" value="1"/>
</dbReference>
<evidence type="ECO:0000256" key="1">
    <source>
        <dbReference type="ARBA" id="ARBA00004141"/>
    </source>
</evidence>
<keyword evidence="5 9" id="KW-1133">Transmembrane helix</keyword>
<evidence type="ECO:0000256" key="3">
    <source>
        <dbReference type="ARBA" id="ARBA00022475"/>
    </source>
</evidence>
<dbReference type="GO" id="GO:0016020">
    <property type="term" value="C:membrane"/>
    <property type="evidence" value="ECO:0007669"/>
    <property type="project" value="UniProtKB-SubCell"/>
</dbReference>
<organism evidence="10 11">
    <name type="scientific">Allonocardiopsis opalescens</name>
    <dbReference type="NCBI Taxonomy" id="1144618"/>
    <lineage>
        <taxon>Bacteria</taxon>
        <taxon>Bacillati</taxon>
        <taxon>Actinomycetota</taxon>
        <taxon>Actinomycetes</taxon>
        <taxon>Streptosporangiales</taxon>
        <taxon>Allonocardiopsis</taxon>
    </lineage>
</organism>
<reference evidence="10 11" key="1">
    <citation type="submission" date="2018-03" db="EMBL/GenBank/DDBJ databases">
        <title>Genomic Encyclopedia of Archaeal and Bacterial Type Strains, Phase II (KMG-II): from individual species to whole genera.</title>
        <authorList>
            <person name="Goeker M."/>
        </authorList>
    </citation>
    <scope>NUCLEOTIDE SEQUENCE [LARGE SCALE GENOMIC DNA]</scope>
    <source>
        <strain evidence="10 11">DSM 45601</strain>
    </source>
</reference>
<evidence type="ECO:0000313" key="10">
    <source>
        <dbReference type="EMBL" id="PRY00446.1"/>
    </source>
</evidence>
<feature type="transmembrane region" description="Helical" evidence="9">
    <location>
        <begin position="41"/>
        <end position="60"/>
    </location>
</feature>
<dbReference type="Pfam" id="PF01741">
    <property type="entry name" value="MscL"/>
    <property type="match status" value="1"/>
</dbReference>
<proteinExistence type="predicted"/>
<dbReference type="GO" id="GO:0008381">
    <property type="term" value="F:mechanosensitive monoatomic ion channel activity"/>
    <property type="evidence" value="ECO:0007669"/>
    <property type="project" value="InterPro"/>
</dbReference>
<name>A0A2T0Q982_9ACTN</name>
<keyword evidence="11" id="KW-1185">Reference proteome</keyword>
<dbReference type="Gene3D" id="1.10.1200.120">
    <property type="entry name" value="Large-conductance mechanosensitive channel, MscL, domain 1"/>
    <property type="match status" value="1"/>
</dbReference>
<protein>
    <submittedName>
        <fullName evidence="10">Large conductance mechanosensitive channel</fullName>
    </submittedName>
</protein>
<comment type="subcellular location">
    <subcellularLocation>
        <location evidence="1">Membrane</location>
        <topology evidence="1">Multi-pass membrane protein</topology>
    </subcellularLocation>
</comment>
<feature type="transmembrane region" description="Helical" evidence="9">
    <location>
        <begin position="66"/>
        <end position="91"/>
    </location>
</feature>
<keyword evidence="6" id="KW-0406">Ion transport</keyword>
<sequence length="136" mass="14526">MSGFRKFLLQGNLVQLAVAVVIGAAFSGLVTSFTDAFISPLLALLMGGLPDFSAAAFTVGDAVFQYGLFVDALIDFVIMAAIIYFLVVLPISKVLERITKKEEATEHECPECRSLIPLAATRCKFCTSEVAAAITS</sequence>
<dbReference type="Proteomes" id="UP000237846">
    <property type="component" value="Unassembled WGS sequence"/>
</dbReference>
<evidence type="ECO:0000256" key="2">
    <source>
        <dbReference type="ARBA" id="ARBA00022448"/>
    </source>
</evidence>
<keyword evidence="2" id="KW-0813">Transport</keyword>
<accession>A0A2T0Q982</accession>
<dbReference type="InterPro" id="IPR036019">
    <property type="entry name" value="MscL_channel"/>
</dbReference>
<dbReference type="OrthoDB" id="9810350at2"/>
<evidence type="ECO:0000256" key="8">
    <source>
        <dbReference type="ARBA" id="ARBA00023303"/>
    </source>
</evidence>
<evidence type="ECO:0000313" key="11">
    <source>
        <dbReference type="Proteomes" id="UP000237846"/>
    </source>
</evidence>